<name>A0ABY2H8I5_9HYPO</name>
<dbReference type="Proteomes" id="UP001642720">
    <property type="component" value="Unassembled WGS sequence"/>
</dbReference>
<evidence type="ECO:0000256" key="1">
    <source>
        <dbReference type="SAM" id="MobiDB-lite"/>
    </source>
</evidence>
<sequence length="192" mass="21143">MSLIQLRFTIPALVATRPCSSDDTTHRHLRTWIYDINRRFKGGVLSYGPPILPFFEAPTPCSSAGDQSIRQPPVSYSTLHSSSAGEFFRKLSWRAPVGRLAKATRPIPRGKCCIRADFVGHQRRLRPAQIQTFWTKAEFNLGQTKTVTSFGYSGDDETTDNPDAAGPRIDGSESASSVDYGLSESETVSGND</sequence>
<gene>
    <name evidence="2" type="ORF">CCMA1212_003525</name>
</gene>
<evidence type="ECO:0000313" key="2">
    <source>
        <dbReference type="EMBL" id="TFB03986.1"/>
    </source>
</evidence>
<dbReference type="RefSeq" id="XP_073560187.1">
    <property type="nucleotide sequence ID" value="XM_073700870.1"/>
</dbReference>
<organism evidence="2 3">
    <name type="scientific">Trichoderma ghanense</name>
    <dbReference type="NCBI Taxonomy" id="65468"/>
    <lineage>
        <taxon>Eukaryota</taxon>
        <taxon>Fungi</taxon>
        <taxon>Dikarya</taxon>
        <taxon>Ascomycota</taxon>
        <taxon>Pezizomycotina</taxon>
        <taxon>Sordariomycetes</taxon>
        <taxon>Hypocreomycetidae</taxon>
        <taxon>Hypocreales</taxon>
        <taxon>Hypocreaceae</taxon>
        <taxon>Trichoderma</taxon>
    </lineage>
</organism>
<proteinExistence type="predicted"/>
<dbReference type="GeneID" id="300575320"/>
<reference evidence="2 3" key="1">
    <citation type="submission" date="2018-01" db="EMBL/GenBank/DDBJ databases">
        <title>Genome characterization of the sugarcane-associated fungus Trichoderma ghanense CCMA-1212 and their application in lignocelulose bioconversion.</title>
        <authorList>
            <person name="Steindorff A.S."/>
            <person name="Mendes T.D."/>
            <person name="Vilela E.S.D."/>
            <person name="Rodrigues D.S."/>
            <person name="Formighieri E.F."/>
            <person name="Melo I.S."/>
            <person name="Favaro L.C.L."/>
        </authorList>
    </citation>
    <scope>NUCLEOTIDE SEQUENCE [LARGE SCALE GENOMIC DNA]</scope>
    <source>
        <strain evidence="2 3">CCMA-1212</strain>
    </source>
</reference>
<keyword evidence="3" id="KW-1185">Reference proteome</keyword>
<feature type="region of interest" description="Disordered" evidence="1">
    <location>
        <begin position="149"/>
        <end position="192"/>
    </location>
</feature>
<evidence type="ECO:0000313" key="3">
    <source>
        <dbReference type="Proteomes" id="UP001642720"/>
    </source>
</evidence>
<protein>
    <submittedName>
        <fullName evidence="2">Uncharacterized protein</fullName>
    </submittedName>
</protein>
<dbReference type="EMBL" id="PPTA01000004">
    <property type="protein sequence ID" value="TFB03986.1"/>
    <property type="molecule type" value="Genomic_DNA"/>
</dbReference>
<accession>A0ABY2H8I5</accession>
<comment type="caution">
    <text evidence="2">The sequence shown here is derived from an EMBL/GenBank/DDBJ whole genome shotgun (WGS) entry which is preliminary data.</text>
</comment>